<dbReference type="GO" id="GO:0033314">
    <property type="term" value="P:mitotic DNA replication checkpoint signaling"/>
    <property type="evidence" value="ECO:0007669"/>
    <property type="project" value="TreeGrafter"/>
</dbReference>
<dbReference type="GO" id="GO:0000724">
    <property type="term" value="P:double-strand break repair via homologous recombination"/>
    <property type="evidence" value="ECO:0007669"/>
    <property type="project" value="TreeGrafter"/>
</dbReference>
<dbReference type="GO" id="GO:0044778">
    <property type="term" value="P:meiotic DNA integrity checkpoint signaling"/>
    <property type="evidence" value="ECO:0007669"/>
    <property type="project" value="TreeGrafter"/>
</dbReference>
<dbReference type="PANTHER" id="PTHR12900:SF0">
    <property type="entry name" value="CHECKPOINT PROTEIN"/>
    <property type="match status" value="1"/>
</dbReference>
<comment type="similarity">
    <text evidence="2 4">Belongs to the HUS1 family.</text>
</comment>
<dbReference type="InterPro" id="IPR007150">
    <property type="entry name" value="HUS1/Mec3"/>
</dbReference>
<evidence type="ECO:0000256" key="3">
    <source>
        <dbReference type="ARBA" id="ARBA00023242"/>
    </source>
</evidence>
<comment type="caution">
    <text evidence="5">The sequence shown here is derived from an EMBL/GenBank/DDBJ whole genome shotgun (WGS) entry which is preliminary data.</text>
</comment>
<comment type="subcellular location">
    <subcellularLocation>
        <location evidence="1">Nucleus</location>
    </subcellularLocation>
</comment>
<evidence type="ECO:0000313" key="6">
    <source>
        <dbReference type="Proteomes" id="UP000092555"/>
    </source>
</evidence>
<dbReference type="GO" id="GO:0000723">
    <property type="term" value="P:telomere maintenance"/>
    <property type="evidence" value="ECO:0007669"/>
    <property type="project" value="TreeGrafter"/>
</dbReference>
<reference evidence="5 6" key="1">
    <citation type="submission" date="2016-05" db="EMBL/GenBank/DDBJ databases">
        <title>Comparative genomics of biotechnologically important yeasts.</title>
        <authorList>
            <consortium name="DOE Joint Genome Institute"/>
            <person name="Riley R."/>
            <person name="Haridas S."/>
            <person name="Wolfe K.H."/>
            <person name="Lopes M.R."/>
            <person name="Hittinger C.T."/>
            <person name="Goker M."/>
            <person name="Salamov A."/>
            <person name="Wisecaver J."/>
            <person name="Long T.M."/>
            <person name="Aerts A.L."/>
            <person name="Barry K."/>
            <person name="Choi C."/>
            <person name="Clum A."/>
            <person name="Coughlan A.Y."/>
            <person name="Deshpande S."/>
            <person name="Douglass A.P."/>
            <person name="Hanson S.J."/>
            <person name="Klenk H.-P."/>
            <person name="LaButti K."/>
            <person name="Lapidus A."/>
            <person name="Lindquist E."/>
            <person name="Lipzen A."/>
            <person name="Meier-kolthoff J.P."/>
            <person name="Ohm R.A."/>
            <person name="Otillar R.P."/>
            <person name="Pangilinan J."/>
            <person name="Peng Y."/>
            <person name="Rokas A."/>
            <person name="Rosa C.A."/>
            <person name="Scheuner C."/>
            <person name="Sibirny A.A."/>
            <person name="Slot J.C."/>
            <person name="Stielow J.B."/>
            <person name="Sun H."/>
            <person name="Kurtzman C.P."/>
            <person name="Blackwell M."/>
            <person name="Grigoriev I.V."/>
            <person name="Jeffries T.W."/>
        </authorList>
    </citation>
    <scope>NUCLEOTIDE SEQUENCE [LARGE SCALE GENOMIC DNA]</scope>
    <source>
        <strain evidence="5 6">NRRL YB-4993</strain>
    </source>
</reference>
<keyword evidence="6" id="KW-1185">Reference proteome</keyword>
<dbReference type="GO" id="GO:0035861">
    <property type="term" value="C:site of double-strand break"/>
    <property type="evidence" value="ECO:0007669"/>
    <property type="project" value="TreeGrafter"/>
</dbReference>
<dbReference type="STRING" id="869754.A0A1A0GZ55"/>
<dbReference type="EMBL" id="LXTC01000010">
    <property type="protein sequence ID" value="OBA17036.1"/>
    <property type="molecule type" value="Genomic_DNA"/>
</dbReference>
<organism evidence="5 6">
    <name type="scientific">Metschnikowia bicuspidata var. bicuspidata NRRL YB-4993</name>
    <dbReference type="NCBI Taxonomy" id="869754"/>
    <lineage>
        <taxon>Eukaryota</taxon>
        <taxon>Fungi</taxon>
        <taxon>Dikarya</taxon>
        <taxon>Ascomycota</taxon>
        <taxon>Saccharomycotina</taxon>
        <taxon>Pichiomycetes</taxon>
        <taxon>Metschnikowiaceae</taxon>
        <taxon>Metschnikowia</taxon>
    </lineage>
</organism>
<dbReference type="RefSeq" id="XP_018709333.1">
    <property type="nucleotide sequence ID" value="XM_018854472.1"/>
</dbReference>
<evidence type="ECO:0000313" key="5">
    <source>
        <dbReference type="EMBL" id="OBA17036.1"/>
    </source>
</evidence>
<dbReference type="GO" id="GO:0031573">
    <property type="term" value="P:mitotic intra-S DNA damage checkpoint signaling"/>
    <property type="evidence" value="ECO:0007669"/>
    <property type="project" value="TreeGrafter"/>
</dbReference>
<evidence type="ECO:0000256" key="4">
    <source>
        <dbReference type="PIRNR" id="PIRNR011312"/>
    </source>
</evidence>
<accession>A0A1A0GZ55</accession>
<keyword evidence="3" id="KW-0539">Nucleus</keyword>
<dbReference type="AlphaFoldDB" id="A0A1A0GZ55"/>
<dbReference type="GO" id="GO:0005730">
    <property type="term" value="C:nucleolus"/>
    <property type="evidence" value="ECO:0007669"/>
    <property type="project" value="InterPro"/>
</dbReference>
<dbReference type="Gene3D" id="3.70.10.10">
    <property type="match status" value="1"/>
</dbReference>
<dbReference type="PIRSF" id="PIRSF011312">
    <property type="entry name" value="Cell_cycle_HUS1"/>
    <property type="match status" value="1"/>
</dbReference>
<dbReference type="Pfam" id="PF04005">
    <property type="entry name" value="Hus1"/>
    <property type="match status" value="1"/>
</dbReference>
<dbReference type="InterPro" id="IPR016580">
    <property type="entry name" value="HUS1"/>
</dbReference>
<dbReference type="OrthoDB" id="419537at2759"/>
<evidence type="ECO:0000256" key="1">
    <source>
        <dbReference type="ARBA" id="ARBA00004123"/>
    </source>
</evidence>
<sequence length="338" mass="38313">MAQILATRTGTCGTENENTASSESMKLKLETQSSEVLKNCFSLINTLRKRVILRFSPEQLLAILINDSSLNQEPQIWCKFPMRNIFLRIEIQSLRDNWILLEINIELFLQALRNFDKASSTELKIRLQKKEGQKSSGSAYLALQYSDITENSSTINHVFRIPVRILKEAAGLLKEPVLPRIDLMIKLPNEFFATYRRLERFKNSTAHEKMTISASQRNGGTLKFVLQEADSCNTTIKWNGRLDIQVPPSDSEYDSLRAAALQESPSKNHEDRSAIGVDVTVNLKEWCLTAKIVGTCQTVILFICDNNACAIHCLLDETDDAEIIYYISGIRQAEPYSD</sequence>
<protein>
    <recommendedName>
        <fullName evidence="4">Checkpoint protein</fullName>
    </recommendedName>
</protein>
<dbReference type="GO" id="GO:0006289">
    <property type="term" value="P:nucleotide-excision repair"/>
    <property type="evidence" value="ECO:0007669"/>
    <property type="project" value="TreeGrafter"/>
</dbReference>
<proteinExistence type="inferred from homology"/>
<evidence type="ECO:0000256" key="2">
    <source>
        <dbReference type="ARBA" id="ARBA00005563"/>
    </source>
</evidence>
<dbReference type="Proteomes" id="UP000092555">
    <property type="component" value="Unassembled WGS sequence"/>
</dbReference>
<dbReference type="GO" id="GO:0030896">
    <property type="term" value="C:checkpoint clamp complex"/>
    <property type="evidence" value="ECO:0007669"/>
    <property type="project" value="InterPro"/>
</dbReference>
<name>A0A1A0GZ55_9ASCO</name>
<dbReference type="GeneID" id="30027448"/>
<gene>
    <name evidence="5" type="ORF">METBIDRAFT_14028</name>
</gene>
<dbReference type="PANTHER" id="PTHR12900">
    <property type="entry name" value="MITOTIC AND DNA DAMAGE CHECKPOINT PROTEIN HUS1"/>
    <property type="match status" value="1"/>
</dbReference>